<proteinExistence type="predicted"/>
<dbReference type="Pfam" id="PF12706">
    <property type="entry name" value="Lactamase_B_2"/>
    <property type="match status" value="1"/>
</dbReference>
<keyword evidence="3" id="KW-1185">Reference proteome</keyword>
<reference evidence="2 3" key="1">
    <citation type="submission" date="2020-08" db="EMBL/GenBank/DDBJ databases">
        <authorList>
            <person name="Liu C."/>
            <person name="Sun Q."/>
        </authorList>
    </citation>
    <scope>NUCLEOTIDE SEQUENCE [LARGE SCALE GENOMIC DNA]</scope>
    <source>
        <strain evidence="2 3">NSJ-29</strain>
    </source>
</reference>
<accession>A0A7G9GFZ0</accession>
<dbReference type="SUPFAM" id="SSF56281">
    <property type="entry name" value="Metallo-hydrolase/oxidoreductase"/>
    <property type="match status" value="1"/>
</dbReference>
<dbReference type="InterPro" id="IPR036866">
    <property type="entry name" value="RibonucZ/Hydroxyglut_hydro"/>
</dbReference>
<evidence type="ECO:0000313" key="3">
    <source>
        <dbReference type="Proteomes" id="UP000515860"/>
    </source>
</evidence>
<name>A0A7G9GFZ0_9FIRM</name>
<organism evidence="2 3">
    <name type="scientific">Wansuia hejianensis</name>
    <dbReference type="NCBI Taxonomy" id="2763667"/>
    <lineage>
        <taxon>Bacteria</taxon>
        <taxon>Bacillati</taxon>
        <taxon>Bacillota</taxon>
        <taxon>Clostridia</taxon>
        <taxon>Lachnospirales</taxon>
        <taxon>Lachnospiraceae</taxon>
        <taxon>Wansuia</taxon>
    </lineage>
</organism>
<dbReference type="Gene3D" id="3.60.15.10">
    <property type="entry name" value="Ribonuclease Z/Hydroxyacylglutathione hydrolase-like"/>
    <property type="match status" value="1"/>
</dbReference>
<evidence type="ECO:0000313" key="2">
    <source>
        <dbReference type="EMBL" id="QNM09722.1"/>
    </source>
</evidence>
<dbReference type="InterPro" id="IPR001279">
    <property type="entry name" value="Metallo-B-lactamas"/>
</dbReference>
<dbReference type="EMBL" id="CP060635">
    <property type="protein sequence ID" value="QNM09722.1"/>
    <property type="molecule type" value="Genomic_DNA"/>
</dbReference>
<dbReference type="SMART" id="SM00849">
    <property type="entry name" value="Lactamase_B"/>
    <property type="match status" value="1"/>
</dbReference>
<dbReference type="KEGG" id="whj:H9Q79_05380"/>
<sequence length="263" mass="30245">MISCRLIANAGVLIETEGIRILLDGLQDAGNYPFSRTPDSILEQMMSQDAGSADFSESCANEYKHIDFLIFTHTHPDHFSAELLAEYLECNHVRRVLCPIEENAQFRPMRQALQKARVPVWPLKMKHGAAHQYRLTEEICIYSLCVRHMPQIFPKDLCSCLLVQADGKNVLFLADCSYEEEGLLKAYAGVKIDAVFLNPYFYYDERGRHIINEYLQPERIVIYHLPFESDDQIHLRSLARQALKKYPDSRAVLLEEPLQAVNL</sequence>
<dbReference type="RefSeq" id="WP_249329352.1">
    <property type="nucleotide sequence ID" value="NZ_CP060635.1"/>
</dbReference>
<evidence type="ECO:0000259" key="1">
    <source>
        <dbReference type="SMART" id="SM00849"/>
    </source>
</evidence>
<dbReference type="Proteomes" id="UP000515860">
    <property type="component" value="Chromosome"/>
</dbReference>
<protein>
    <recommendedName>
        <fullName evidence="1">Metallo-beta-lactamase domain-containing protein</fullName>
    </recommendedName>
</protein>
<dbReference type="AlphaFoldDB" id="A0A7G9GFZ0"/>
<gene>
    <name evidence="2" type="ORF">H9Q79_05380</name>
</gene>
<feature type="domain" description="Metallo-beta-lactamase" evidence="1">
    <location>
        <begin position="8"/>
        <end position="224"/>
    </location>
</feature>